<name>A0ABV1AD67_9TELE</name>
<dbReference type="Proteomes" id="UP001469553">
    <property type="component" value="Unassembled WGS sequence"/>
</dbReference>
<accession>A0ABV1AD67</accession>
<dbReference type="EMBL" id="JAHRIP010089076">
    <property type="protein sequence ID" value="MEQ2316509.1"/>
    <property type="molecule type" value="Genomic_DNA"/>
</dbReference>
<protein>
    <submittedName>
        <fullName evidence="1">Uncharacterized protein</fullName>
    </submittedName>
</protein>
<gene>
    <name evidence="1" type="ORF">AMECASPLE_033145</name>
</gene>
<sequence>MKISSVTTADCIVLNCAADSHLNLTTVLQQSAHFLHPICMQEVFAHVEQTKPANKPSCASRSVQSLKTRSLRLLPSSMSSSCAKAAIVPQLCTTLQLFMDMCD</sequence>
<proteinExistence type="predicted"/>
<evidence type="ECO:0000313" key="2">
    <source>
        <dbReference type="Proteomes" id="UP001469553"/>
    </source>
</evidence>
<reference evidence="1 2" key="1">
    <citation type="submission" date="2021-06" db="EMBL/GenBank/DDBJ databases">
        <authorList>
            <person name="Palmer J.M."/>
        </authorList>
    </citation>
    <scope>NUCLEOTIDE SEQUENCE [LARGE SCALE GENOMIC DNA]</scope>
    <source>
        <strain evidence="1 2">AS_MEX2019</strain>
        <tissue evidence="1">Muscle</tissue>
    </source>
</reference>
<evidence type="ECO:0000313" key="1">
    <source>
        <dbReference type="EMBL" id="MEQ2316509.1"/>
    </source>
</evidence>
<organism evidence="1 2">
    <name type="scientific">Ameca splendens</name>
    <dbReference type="NCBI Taxonomy" id="208324"/>
    <lineage>
        <taxon>Eukaryota</taxon>
        <taxon>Metazoa</taxon>
        <taxon>Chordata</taxon>
        <taxon>Craniata</taxon>
        <taxon>Vertebrata</taxon>
        <taxon>Euteleostomi</taxon>
        <taxon>Actinopterygii</taxon>
        <taxon>Neopterygii</taxon>
        <taxon>Teleostei</taxon>
        <taxon>Neoteleostei</taxon>
        <taxon>Acanthomorphata</taxon>
        <taxon>Ovalentaria</taxon>
        <taxon>Atherinomorphae</taxon>
        <taxon>Cyprinodontiformes</taxon>
        <taxon>Goodeidae</taxon>
        <taxon>Ameca</taxon>
    </lineage>
</organism>
<keyword evidence="2" id="KW-1185">Reference proteome</keyword>
<comment type="caution">
    <text evidence="1">The sequence shown here is derived from an EMBL/GenBank/DDBJ whole genome shotgun (WGS) entry which is preliminary data.</text>
</comment>